<evidence type="ECO:0000313" key="4">
    <source>
        <dbReference type="Proteomes" id="UP001341281"/>
    </source>
</evidence>
<evidence type="ECO:0000313" key="3">
    <source>
        <dbReference type="EMBL" id="WVZ50643.1"/>
    </source>
</evidence>
<evidence type="ECO:0000256" key="1">
    <source>
        <dbReference type="SAM" id="MobiDB-lite"/>
    </source>
</evidence>
<dbReference type="InterPro" id="IPR001810">
    <property type="entry name" value="F-box_dom"/>
</dbReference>
<dbReference type="Proteomes" id="UP001341281">
    <property type="component" value="Chromosome 01"/>
</dbReference>
<feature type="domain" description="F-box" evidence="2">
    <location>
        <begin position="58"/>
        <end position="97"/>
    </location>
</feature>
<dbReference type="Pfam" id="PF00646">
    <property type="entry name" value="F-box"/>
    <property type="match status" value="1"/>
</dbReference>
<proteinExistence type="predicted"/>
<dbReference type="SUPFAM" id="SSF81383">
    <property type="entry name" value="F-box domain"/>
    <property type="match status" value="1"/>
</dbReference>
<dbReference type="EMBL" id="CP144745">
    <property type="protein sequence ID" value="WVZ50643.1"/>
    <property type="molecule type" value="Genomic_DNA"/>
</dbReference>
<reference evidence="3 4" key="1">
    <citation type="submission" date="2024-02" db="EMBL/GenBank/DDBJ databases">
        <title>High-quality chromosome-scale genome assembly of Pensacola bahiagrass (Paspalum notatum Flugge var. saurae).</title>
        <authorList>
            <person name="Vega J.M."/>
            <person name="Podio M."/>
            <person name="Orjuela J."/>
            <person name="Siena L.A."/>
            <person name="Pessino S.C."/>
            <person name="Combes M.C."/>
            <person name="Mariac C."/>
            <person name="Albertini E."/>
            <person name="Pupilli F."/>
            <person name="Ortiz J.P.A."/>
            <person name="Leblanc O."/>
        </authorList>
    </citation>
    <scope>NUCLEOTIDE SEQUENCE [LARGE SCALE GENOMIC DNA]</scope>
    <source>
        <strain evidence="3">R1</strain>
        <tissue evidence="3">Leaf</tissue>
    </source>
</reference>
<protein>
    <recommendedName>
        <fullName evidence="2">F-box domain-containing protein</fullName>
    </recommendedName>
</protein>
<evidence type="ECO:0000259" key="2">
    <source>
        <dbReference type="Pfam" id="PF00646"/>
    </source>
</evidence>
<dbReference type="AlphaFoldDB" id="A0AAQ3SJC3"/>
<dbReference type="CDD" id="cd22160">
    <property type="entry name" value="F-box_AtFBL13-like"/>
    <property type="match status" value="1"/>
</dbReference>
<dbReference type="InterPro" id="IPR036047">
    <property type="entry name" value="F-box-like_dom_sf"/>
</dbReference>
<feature type="region of interest" description="Disordered" evidence="1">
    <location>
        <begin position="158"/>
        <end position="178"/>
    </location>
</feature>
<gene>
    <name evidence="3" type="ORF">U9M48_001879</name>
</gene>
<accession>A0AAQ3SJC3</accession>
<dbReference type="InterPro" id="IPR053197">
    <property type="entry name" value="F-box_SCFL_complex_component"/>
</dbReference>
<sequence length="178" mass="19223">MGGGPARIVLVPSCRLCPCLASQHAMDLEEAASKRVHAISSGGGAGSPAAGDDHPDRLSALPDCLLHTILSSLKARQAVQTCVLSTRWRHLWRSVPCLDVDLDEFKSSDIDTSSYHDNTDKDWDGFEDFAAMVMFRCDMALLDSFRAQAAPYPGQGAGVWPEASRGVAPSRNEIQLQP</sequence>
<organism evidence="3 4">
    <name type="scientific">Paspalum notatum var. saurae</name>
    <dbReference type="NCBI Taxonomy" id="547442"/>
    <lineage>
        <taxon>Eukaryota</taxon>
        <taxon>Viridiplantae</taxon>
        <taxon>Streptophyta</taxon>
        <taxon>Embryophyta</taxon>
        <taxon>Tracheophyta</taxon>
        <taxon>Spermatophyta</taxon>
        <taxon>Magnoliopsida</taxon>
        <taxon>Liliopsida</taxon>
        <taxon>Poales</taxon>
        <taxon>Poaceae</taxon>
        <taxon>PACMAD clade</taxon>
        <taxon>Panicoideae</taxon>
        <taxon>Andropogonodae</taxon>
        <taxon>Paspaleae</taxon>
        <taxon>Paspalinae</taxon>
        <taxon>Paspalum</taxon>
    </lineage>
</organism>
<dbReference type="Gene3D" id="1.20.1280.50">
    <property type="match status" value="1"/>
</dbReference>
<dbReference type="PANTHER" id="PTHR34223">
    <property type="entry name" value="OS11G0201299 PROTEIN"/>
    <property type="match status" value="1"/>
</dbReference>
<name>A0AAQ3SJC3_PASNO</name>
<dbReference type="PANTHER" id="PTHR34223:SF27">
    <property type="entry name" value="F-BOX DOMAIN-CONTAINING PROTEIN"/>
    <property type="match status" value="1"/>
</dbReference>
<keyword evidence="4" id="KW-1185">Reference proteome</keyword>
<dbReference type="InterPro" id="IPR053781">
    <property type="entry name" value="F-box_AtFBL13-like"/>
</dbReference>